<evidence type="ECO:0000313" key="2">
    <source>
        <dbReference type="EMBL" id="GFY62662.1"/>
    </source>
</evidence>
<dbReference type="OrthoDB" id="270584at2759"/>
<dbReference type="Proteomes" id="UP000886998">
    <property type="component" value="Unassembled WGS sequence"/>
</dbReference>
<dbReference type="PROSITE" id="PS50222">
    <property type="entry name" value="EF_HAND_2"/>
    <property type="match status" value="1"/>
</dbReference>
<dbReference type="AlphaFoldDB" id="A0A8X7CF53"/>
<evidence type="ECO:0000259" key="1">
    <source>
        <dbReference type="PROSITE" id="PS50222"/>
    </source>
</evidence>
<keyword evidence="3" id="KW-1185">Reference proteome</keyword>
<dbReference type="InterPro" id="IPR011992">
    <property type="entry name" value="EF-hand-dom_pair"/>
</dbReference>
<dbReference type="GO" id="GO:0005509">
    <property type="term" value="F:calcium ion binding"/>
    <property type="evidence" value="ECO:0007669"/>
    <property type="project" value="InterPro"/>
</dbReference>
<dbReference type="EMBL" id="BMAV01014340">
    <property type="protein sequence ID" value="GFY62662.1"/>
    <property type="molecule type" value="Genomic_DNA"/>
</dbReference>
<feature type="domain" description="EF-hand" evidence="1">
    <location>
        <begin position="18"/>
        <end position="53"/>
    </location>
</feature>
<reference evidence="2" key="1">
    <citation type="submission" date="2020-08" db="EMBL/GenBank/DDBJ databases">
        <title>Multicomponent nature underlies the extraordinary mechanical properties of spider dragline silk.</title>
        <authorList>
            <person name="Kono N."/>
            <person name="Nakamura H."/>
            <person name="Mori M."/>
            <person name="Yoshida Y."/>
            <person name="Ohtoshi R."/>
            <person name="Malay A.D."/>
            <person name="Moran D.A.P."/>
            <person name="Tomita M."/>
            <person name="Numata K."/>
            <person name="Arakawa K."/>
        </authorList>
    </citation>
    <scope>NUCLEOTIDE SEQUENCE</scope>
</reference>
<proteinExistence type="predicted"/>
<dbReference type="Gene3D" id="1.10.238.10">
    <property type="entry name" value="EF-hand"/>
    <property type="match status" value="1"/>
</dbReference>
<comment type="caution">
    <text evidence="2">The sequence shown here is derived from an EMBL/GenBank/DDBJ whole genome shotgun (WGS) entry which is preliminary data.</text>
</comment>
<sequence length="108" mass="12579">MTASHEHHYPNFNELPPKEQQRLQKLFKQLDVTNDNKITAEDLAVAFKQMGIPYHPEGCIQLPIFTLFNDSLNTNMLHNFEPESNDELSTKQISFFLHPCFTCKKTEL</sequence>
<dbReference type="InterPro" id="IPR002048">
    <property type="entry name" value="EF_hand_dom"/>
</dbReference>
<protein>
    <recommendedName>
        <fullName evidence="1">EF-hand domain-containing protein</fullName>
    </recommendedName>
</protein>
<gene>
    <name evidence="2" type="ORF">TNIN_20941</name>
</gene>
<accession>A0A8X7CF53</accession>
<dbReference type="SUPFAM" id="SSF47473">
    <property type="entry name" value="EF-hand"/>
    <property type="match status" value="1"/>
</dbReference>
<organism evidence="2 3">
    <name type="scientific">Trichonephila inaurata madagascariensis</name>
    <dbReference type="NCBI Taxonomy" id="2747483"/>
    <lineage>
        <taxon>Eukaryota</taxon>
        <taxon>Metazoa</taxon>
        <taxon>Ecdysozoa</taxon>
        <taxon>Arthropoda</taxon>
        <taxon>Chelicerata</taxon>
        <taxon>Arachnida</taxon>
        <taxon>Araneae</taxon>
        <taxon>Araneomorphae</taxon>
        <taxon>Entelegynae</taxon>
        <taxon>Araneoidea</taxon>
        <taxon>Nephilidae</taxon>
        <taxon>Trichonephila</taxon>
        <taxon>Trichonephila inaurata</taxon>
    </lineage>
</organism>
<evidence type="ECO:0000313" key="3">
    <source>
        <dbReference type="Proteomes" id="UP000886998"/>
    </source>
</evidence>
<name>A0A8X7CF53_9ARAC</name>